<evidence type="ECO:0000256" key="1">
    <source>
        <dbReference type="SAM" id="MobiDB-lite"/>
    </source>
</evidence>
<keyword evidence="4" id="KW-1185">Reference proteome</keyword>
<feature type="chain" id="PRO_5039434190" description="Secreted protein" evidence="2">
    <location>
        <begin position="18"/>
        <end position="75"/>
    </location>
</feature>
<dbReference type="RefSeq" id="WP_164446941.1">
    <property type="nucleotide sequence ID" value="NZ_SAIY01000003.1"/>
</dbReference>
<organism evidence="3 4">
    <name type="scientific">Verrucosispora sioxanthis</name>
    <dbReference type="NCBI Taxonomy" id="2499994"/>
    <lineage>
        <taxon>Bacteria</taxon>
        <taxon>Bacillati</taxon>
        <taxon>Actinomycetota</taxon>
        <taxon>Actinomycetes</taxon>
        <taxon>Micromonosporales</taxon>
        <taxon>Micromonosporaceae</taxon>
        <taxon>Micromonospora</taxon>
    </lineage>
</organism>
<accession>A0A6M1KV66</accession>
<evidence type="ECO:0000313" key="4">
    <source>
        <dbReference type="Proteomes" id="UP000478148"/>
    </source>
</evidence>
<protein>
    <recommendedName>
        <fullName evidence="5">Secreted protein</fullName>
    </recommendedName>
</protein>
<dbReference type="Proteomes" id="UP000478148">
    <property type="component" value="Unassembled WGS sequence"/>
</dbReference>
<dbReference type="AlphaFoldDB" id="A0A6M1KV66"/>
<proteinExistence type="predicted"/>
<reference evidence="3 4" key="1">
    <citation type="submission" date="2020-02" db="EMBL/GenBank/DDBJ databases">
        <title>Draft Genome Sequence of Verrucosispora sp. Strain CWR15, Isolated from Gulf of Mexico Sponge.</title>
        <authorList>
            <person name="Kennedy S.J."/>
            <person name="Cella E."/>
            <person name="Azarian T."/>
            <person name="Baker B.J."/>
            <person name="Shaw L.N."/>
        </authorList>
    </citation>
    <scope>NUCLEOTIDE SEQUENCE [LARGE SCALE GENOMIC DNA]</scope>
    <source>
        <strain evidence="3 4">CWR15</strain>
    </source>
</reference>
<evidence type="ECO:0000256" key="2">
    <source>
        <dbReference type="SAM" id="SignalP"/>
    </source>
</evidence>
<name>A0A6M1KV66_9ACTN</name>
<dbReference type="EMBL" id="SAIY01000003">
    <property type="protein sequence ID" value="NGM12995.1"/>
    <property type="molecule type" value="Genomic_DNA"/>
</dbReference>
<keyword evidence="2" id="KW-0732">Signal</keyword>
<comment type="caution">
    <text evidence="3">The sequence shown here is derived from an EMBL/GenBank/DDBJ whole genome shotgun (WGS) entry which is preliminary data.</text>
</comment>
<sequence length="75" mass="7725">MRTAVLLSRAAAVPAAAGLRVPGAATPAPRFPAPTGHGQPRPAGRSPPDIVHGHVTARAKRTASALFLFPEREPT</sequence>
<feature type="compositionally biased region" description="Low complexity" evidence="1">
    <location>
        <begin position="22"/>
        <end position="36"/>
    </location>
</feature>
<feature type="region of interest" description="Disordered" evidence="1">
    <location>
        <begin position="22"/>
        <end position="51"/>
    </location>
</feature>
<evidence type="ECO:0000313" key="3">
    <source>
        <dbReference type="EMBL" id="NGM12995.1"/>
    </source>
</evidence>
<evidence type="ECO:0008006" key="5">
    <source>
        <dbReference type="Google" id="ProtNLM"/>
    </source>
</evidence>
<feature type="signal peptide" evidence="2">
    <location>
        <begin position="1"/>
        <end position="17"/>
    </location>
</feature>
<gene>
    <name evidence="3" type="ORF">ENC19_10165</name>
</gene>